<feature type="compositionally biased region" description="Basic and acidic residues" evidence="1">
    <location>
        <begin position="49"/>
        <end position="66"/>
    </location>
</feature>
<feature type="region of interest" description="Disordered" evidence="1">
    <location>
        <begin position="49"/>
        <end position="153"/>
    </location>
</feature>
<dbReference type="AlphaFoldDB" id="D7LI24"/>
<dbReference type="EMBL" id="GL348716">
    <property type="protein sequence ID" value="EFH56229.1"/>
    <property type="molecule type" value="Genomic_DNA"/>
</dbReference>
<name>D7LI24_ARALL</name>
<reference evidence="3" key="1">
    <citation type="journal article" date="2011" name="Nat. Genet.">
        <title>The Arabidopsis lyrata genome sequence and the basis of rapid genome size change.</title>
        <authorList>
            <person name="Hu T.T."/>
            <person name="Pattyn P."/>
            <person name="Bakker E.G."/>
            <person name="Cao J."/>
            <person name="Cheng J.-F."/>
            <person name="Clark R.M."/>
            <person name="Fahlgren N."/>
            <person name="Fawcett J.A."/>
            <person name="Grimwood J."/>
            <person name="Gundlach H."/>
            <person name="Haberer G."/>
            <person name="Hollister J.D."/>
            <person name="Ossowski S."/>
            <person name="Ottilar R.P."/>
            <person name="Salamov A.A."/>
            <person name="Schneeberger K."/>
            <person name="Spannagl M."/>
            <person name="Wang X."/>
            <person name="Yang L."/>
            <person name="Nasrallah M.E."/>
            <person name="Bergelson J."/>
            <person name="Carrington J.C."/>
            <person name="Gaut B.S."/>
            <person name="Schmutz J."/>
            <person name="Mayer K.F.X."/>
            <person name="Van de Peer Y."/>
            <person name="Grigoriev I.V."/>
            <person name="Nordborg M."/>
            <person name="Weigel D."/>
            <person name="Guo Y.-L."/>
        </authorList>
    </citation>
    <scope>NUCLEOTIDE SEQUENCE [LARGE SCALE GENOMIC DNA]</scope>
    <source>
        <strain evidence="3">cv. MN47</strain>
    </source>
</reference>
<evidence type="ECO:0000313" key="3">
    <source>
        <dbReference type="Proteomes" id="UP000008694"/>
    </source>
</evidence>
<keyword evidence="3" id="KW-1185">Reference proteome</keyword>
<feature type="compositionally biased region" description="Basic and acidic residues" evidence="1">
    <location>
        <begin position="100"/>
        <end position="115"/>
    </location>
</feature>
<accession>D7LI24</accession>
<dbReference type="Proteomes" id="UP000008694">
    <property type="component" value="Unassembled WGS sequence"/>
</dbReference>
<feature type="compositionally biased region" description="Polar residues" evidence="1">
    <location>
        <begin position="139"/>
        <end position="153"/>
    </location>
</feature>
<dbReference type="Gramene" id="fgenesh1_pg.C_scaffold_4002355">
    <property type="protein sequence ID" value="fgenesh1_pg.C_scaffold_4002355"/>
    <property type="gene ID" value="fgenesh1_pg.C_scaffold_4002355"/>
</dbReference>
<proteinExistence type="predicted"/>
<sequence length="153" mass="16796">MLSKTWLLEPYGLWAPRSLYLTWFPVSNLCLPPGPDTKIKKTDHVVVGDEKPVSDKDDEASGKYDGESLIMKTMTRGRTSSTKKVANRNVKIRESSLNVDDSKGKVKKTDEEKKGSSKKRSAASFLKRMKVGSSDETLKPSSAADSSTAGKGR</sequence>
<gene>
    <name evidence="2" type="ORF">ARALYDRAFT_346013</name>
</gene>
<protein>
    <submittedName>
        <fullName evidence="2">Uncharacterized protein</fullName>
    </submittedName>
</protein>
<evidence type="ECO:0000256" key="1">
    <source>
        <dbReference type="SAM" id="MobiDB-lite"/>
    </source>
</evidence>
<organism evidence="3">
    <name type="scientific">Arabidopsis lyrata subsp. lyrata</name>
    <name type="common">Lyre-leaved rock-cress</name>
    <dbReference type="NCBI Taxonomy" id="81972"/>
    <lineage>
        <taxon>Eukaryota</taxon>
        <taxon>Viridiplantae</taxon>
        <taxon>Streptophyta</taxon>
        <taxon>Embryophyta</taxon>
        <taxon>Tracheophyta</taxon>
        <taxon>Spermatophyta</taxon>
        <taxon>Magnoliopsida</taxon>
        <taxon>eudicotyledons</taxon>
        <taxon>Gunneridae</taxon>
        <taxon>Pentapetalae</taxon>
        <taxon>rosids</taxon>
        <taxon>malvids</taxon>
        <taxon>Brassicales</taxon>
        <taxon>Brassicaceae</taxon>
        <taxon>Camelineae</taxon>
        <taxon>Arabidopsis</taxon>
    </lineage>
</organism>
<dbReference type="HOGENOM" id="CLU_1715727_0_0_1"/>
<evidence type="ECO:0000313" key="2">
    <source>
        <dbReference type="EMBL" id="EFH56229.1"/>
    </source>
</evidence>